<proteinExistence type="inferred from homology"/>
<keyword evidence="5" id="KW-0274">FAD</keyword>
<dbReference type="HOGENOM" id="CLU_009665_8_1_6"/>
<dbReference type="PANTHER" id="PTHR43876:SF8">
    <property type="entry name" value="2-OCTAPRENYL-6-METHOXYPHENOL HYDROXYLASE"/>
    <property type="match status" value="1"/>
</dbReference>
<dbReference type="PRINTS" id="PR00420">
    <property type="entry name" value="RNGMNOXGNASE"/>
</dbReference>
<evidence type="ECO:0000259" key="8">
    <source>
        <dbReference type="Pfam" id="PF01494"/>
    </source>
</evidence>
<dbReference type="eggNOG" id="COG0654">
    <property type="taxonomic scope" value="Bacteria"/>
</dbReference>
<dbReference type="Proteomes" id="UP000005744">
    <property type="component" value="Unassembled WGS sequence"/>
</dbReference>
<dbReference type="GO" id="GO:0008681">
    <property type="term" value="F:2-octaprenyl-6-methoxyphenol hydroxylase activity"/>
    <property type="evidence" value="ECO:0007669"/>
    <property type="project" value="InterPro"/>
</dbReference>
<dbReference type="NCBIfam" id="NF004356">
    <property type="entry name" value="PRK05732.1"/>
    <property type="match status" value="1"/>
</dbReference>
<dbReference type="SUPFAM" id="SSF51905">
    <property type="entry name" value="FAD/NAD(P)-binding domain"/>
    <property type="match status" value="1"/>
</dbReference>
<dbReference type="InterPro" id="IPR018168">
    <property type="entry name" value="Ubi_Hdrlase_CS"/>
</dbReference>
<keyword evidence="10" id="KW-1185">Reference proteome</keyword>
<evidence type="ECO:0000256" key="7">
    <source>
        <dbReference type="ARBA" id="ARBA00023033"/>
    </source>
</evidence>
<dbReference type="NCBIfam" id="TIGR01988">
    <property type="entry name" value="Ubi-OHases"/>
    <property type="match status" value="1"/>
</dbReference>
<dbReference type="OrthoDB" id="9769565at2"/>
<evidence type="ECO:0000256" key="6">
    <source>
        <dbReference type="ARBA" id="ARBA00023002"/>
    </source>
</evidence>
<evidence type="ECO:0000256" key="5">
    <source>
        <dbReference type="ARBA" id="ARBA00022827"/>
    </source>
</evidence>
<dbReference type="GO" id="GO:0071949">
    <property type="term" value="F:FAD binding"/>
    <property type="evidence" value="ECO:0007669"/>
    <property type="project" value="InterPro"/>
</dbReference>
<dbReference type="InterPro" id="IPR051205">
    <property type="entry name" value="UbiH/COQ6_monooxygenase"/>
</dbReference>
<keyword evidence="7" id="KW-0503">Monooxygenase</keyword>
<comment type="pathway">
    <text evidence="2">Cofactor biosynthesis; ubiquinone biosynthesis.</text>
</comment>
<dbReference type="UniPathway" id="UPA00232"/>
<dbReference type="Pfam" id="PF01494">
    <property type="entry name" value="FAD_binding_3"/>
    <property type="match status" value="1"/>
</dbReference>
<accession>I3CIZ1</accession>
<dbReference type="InterPro" id="IPR010971">
    <property type="entry name" value="UbiH/COQ6"/>
</dbReference>
<dbReference type="PANTHER" id="PTHR43876">
    <property type="entry name" value="UBIQUINONE BIOSYNTHESIS MONOOXYGENASE COQ6, MITOCHONDRIAL"/>
    <property type="match status" value="1"/>
</dbReference>
<dbReference type="STRING" id="395493.BegalDRAFT_2749"/>
<evidence type="ECO:0000256" key="1">
    <source>
        <dbReference type="ARBA" id="ARBA00001974"/>
    </source>
</evidence>
<dbReference type="InterPro" id="IPR036188">
    <property type="entry name" value="FAD/NAD-bd_sf"/>
</dbReference>
<dbReference type="EMBL" id="JH600070">
    <property type="protein sequence ID" value="EIJ43584.1"/>
    <property type="molecule type" value="Genomic_DNA"/>
</dbReference>
<protein>
    <submittedName>
        <fullName evidence="9">2-polyprenyl-6-methoxyphenol 4-hydroxylase</fullName>
    </submittedName>
</protein>
<dbReference type="Gene3D" id="3.50.50.60">
    <property type="entry name" value="FAD/NAD(P)-binding domain"/>
    <property type="match status" value="2"/>
</dbReference>
<dbReference type="AlphaFoldDB" id="I3CIZ1"/>
<sequence>MTTLYDLIIIGGGLVGSSLACALRHTALKIALIETKDWTAETGASHYDDRVLALTYTSQRILQGIGIWSALAPQTTTIQQIHVSEQGGFGMTRLNARDAQLPAFGYTIRAKQLSQHLQQTVSQTACTILAPAQVEQVYFNDQHIELHLQHQGQTECLCTRLLVIADGGQSKIRDFVGMNAQIANYEQTAITCNITLSKPHQHIAYERFTPTGPIALLPLENQDCSLVWTVKQADETQAMALNDKDFLHTVQQIFGWRAGQFTRAGQRTAHPLRLVRTEITDYPRLVVIGNAAHTLHPIAGQGFNLGLRDVASLAQAIVETLQTQESDIGNTATLERYQHYQQPDQDRVINLTNQMVKVFSNDFLPLKISRNLGMLAIDTLPFAKQWLVQQMTGLHGHPSRLLMGLPLV</sequence>
<organism evidence="9 10">
    <name type="scientific">Beggiatoa alba B18LD</name>
    <dbReference type="NCBI Taxonomy" id="395493"/>
    <lineage>
        <taxon>Bacteria</taxon>
        <taxon>Pseudomonadati</taxon>
        <taxon>Pseudomonadota</taxon>
        <taxon>Gammaproteobacteria</taxon>
        <taxon>Thiotrichales</taxon>
        <taxon>Thiotrichaceae</taxon>
        <taxon>Beggiatoa</taxon>
    </lineage>
</organism>
<name>I3CIZ1_9GAMM</name>
<comment type="cofactor">
    <cofactor evidence="1">
        <name>FAD</name>
        <dbReference type="ChEBI" id="CHEBI:57692"/>
    </cofactor>
</comment>
<keyword evidence="4" id="KW-0285">Flavoprotein</keyword>
<keyword evidence="6" id="KW-0560">Oxidoreductase</keyword>
<dbReference type="InterPro" id="IPR011295">
    <property type="entry name" value="UbiH"/>
</dbReference>
<evidence type="ECO:0000256" key="3">
    <source>
        <dbReference type="ARBA" id="ARBA00005349"/>
    </source>
</evidence>
<reference evidence="9 10" key="1">
    <citation type="submission" date="2011-11" db="EMBL/GenBank/DDBJ databases">
        <title>Improved High-Quality Draft sequence of Beggiatoa alba B18lD.</title>
        <authorList>
            <consortium name="US DOE Joint Genome Institute"/>
            <person name="Lucas S."/>
            <person name="Han J."/>
            <person name="Lapidus A."/>
            <person name="Cheng J.-F."/>
            <person name="Goodwin L."/>
            <person name="Pitluck S."/>
            <person name="Peters L."/>
            <person name="Mikhailova N."/>
            <person name="Held B."/>
            <person name="Detter J.C."/>
            <person name="Han C."/>
            <person name="Tapia R."/>
            <person name="Land M."/>
            <person name="Hauser L."/>
            <person name="Kyrpides N."/>
            <person name="Ivanova N."/>
            <person name="Pagani I."/>
            <person name="Samuel K."/>
            <person name="Teske A."/>
            <person name="Mueller J."/>
            <person name="Woyke T."/>
        </authorList>
    </citation>
    <scope>NUCLEOTIDE SEQUENCE [LARGE SCALE GENOMIC DNA]</scope>
    <source>
        <strain evidence="9 10">B18LD</strain>
    </source>
</reference>
<gene>
    <name evidence="9" type="ORF">BegalDRAFT_2749</name>
</gene>
<dbReference type="NCBIfam" id="TIGR01984">
    <property type="entry name" value="UbiH"/>
    <property type="match status" value="1"/>
</dbReference>
<dbReference type="InterPro" id="IPR002938">
    <property type="entry name" value="FAD-bd"/>
</dbReference>
<evidence type="ECO:0000256" key="2">
    <source>
        <dbReference type="ARBA" id="ARBA00004749"/>
    </source>
</evidence>
<feature type="domain" description="FAD-binding" evidence="8">
    <location>
        <begin position="6"/>
        <end position="342"/>
    </location>
</feature>
<evidence type="ECO:0000256" key="4">
    <source>
        <dbReference type="ARBA" id="ARBA00022630"/>
    </source>
</evidence>
<dbReference type="PROSITE" id="PS01304">
    <property type="entry name" value="UBIH"/>
    <property type="match status" value="1"/>
</dbReference>
<comment type="similarity">
    <text evidence="3">Belongs to the UbiH/COQ6 family.</text>
</comment>
<dbReference type="GO" id="GO:0006744">
    <property type="term" value="P:ubiquinone biosynthetic process"/>
    <property type="evidence" value="ECO:0007669"/>
    <property type="project" value="UniProtKB-UniPathway"/>
</dbReference>
<evidence type="ECO:0000313" key="10">
    <source>
        <dbReference type="Proteomes" id="UP000005744"/>
    </source>
</evidence>
<dbReference type="RefSeq" id="WP_002690880.1">
    <property type="nucleotide sequence ID" value="NZ_JH600070.1"/>
</dbReference>
<evidence type="ECO:0000313" key="9">
    <source>
        <dbReference type="EMBL" id="EIJ43584.1"/>
    </source>
</evidence>